<accession>A0A484IEU0</accession>
<reference evidence="1 2" key="1">
    <citation type="submission" date="2019-02" db="EMBL/GenBank/DDBJ databases">
        <authorList>
            <person name="Lehtovirta-Morley E L."/>
        </authorList>
    </citation>
    <scope>NUCLEOTIDE SEQUENCE [LARGE SCALE GENOMIC DNA]</scope>
    <source>
        <strain evidence="1">NFRAN1</strain>
    </source>
</reference>
<dbReference type="Proteomes" id="UP000294299">
    <property type="component" value="Chromosome NFRAN"/>
</dbReference>
<protein>
    <submittedName>
        <fullName evidence="1">Uncharacterized protein</fullName>
    </submittedName>
</protein>
<dbReference type="AlphaFoldDB" id="A0A484IEU0"/>
<evidence type="ECO:0000313" key="2">
    <source>
        <dbReference type="Proteomes" id="UP000294299"/>
    </source>
</evidence>
<name>A0A484IEU0_9ARCH</name>
<organism evidence="1 2">
    <name type="scientific">Candidatus Nitrosocosmicus franklandianus</name>
    <dbReference type="NCBI Taxonomy" id="1798806"/>
    <lineage>
        <taxon>Archaea</taxon>
        <taxon>Nitrososphaerota</taxon>
        <taxon>Nitrososphaeria</taxon>
        <taxon>Nitrososphaerales</taxon>
        <taxon>Nitrososphaeraceae</taxon>
        <taxon>Candidatus Nitrosocosmicus</taxon>
    </lineage>
</organism>
<keyword evidence="2" id="KW-1185">Reference proteome</keyword>
<sequence length="39" mass="4281">MSIELSALLDIQAVGKSSSLHSNQLYENLLAQTIKESTF</sequence>
<evidence type="ECO:0000313" key="1">
    <source>
        <dbReference type="EMBL" id="VFJ14521.1"/>
    </source>
</evidence>
<dbReference type="EMBL" id="LR216287">
    <property type="protein sequence ID" value="VFJ14521.1"/>
    <property type="molecule type" value="Genomic_DNA"/>
</dbReference>
<dbReference type="KEGG" id="nfn:NFRAN_2199"/>
<gene>
    <name evidence="1" type="ORF">NFRAN_2199</name>
</gene>
<proteinExistence type="predicted"/>